<dbReference type="Gene3D" id="4.10.240.10">
    <property type="entry name" value="Zn(2)-C6 fungal-type DNA-binding domain"/>
    <property type="match status" value="1"/>
</dbReference>
<accession>A0A367XQ77</accession>
<keyword evidence="4" id="KW-0539">Nucleus</keyword>
<proteinExistence type="predicted"/>
<dbReference type="PROSITE" id="PS00463">
    <property type="entry name" value="ZN2_CY6_FUNGAL_1"/>
    <property type="match status" value="1"/>
</dbReference>
<feature type="compositionally biased region" description="Basic and acidic residues" evidence="6">
    <location>
        <begin position="1"/>
        <end position="13"/>
    </location>
</feature>
<evidence type="ECO:0000256" key="6">
    <source>
        <dbReference type="SAM" id="MobiDB-lite"/>
    </source>
</evidence>
<dbReference type="OrthoDB" id="2110361at2759"/>
<feature type="region of interest" description="Disordered" evidence="6">
    <location>
        <begin position="1"/>
        <end position="56"/>
    </location>
</feature>
<feature type="domain" description="Zn(2)-C6 fungal-type" evidence="7">
    <location>
        <begin position="62"/>
        <end position="91"/>
    </location>
</feature>
<dbReference type="SMART" id="SM00906">
    <property type="entry name" value="Fungal_trans"/>
    <property type="match status" value="1"/>
</dbReference>
<reference evidence="8 9" key="1">
    <citation type="submission" date="2018-06" db="EMBL/GenBank/DDBJ databases">
        <title>Whole genome sequencing of Candida tropicalis (genome annotated by CSBL at Korea University).</title>
        <authorList>
            <person name="Ahn J."/>
        </authorList>
    </citation>
    <scope>NUCLEOTIDE SEQUENCE [LARGE SCALE GENOMIC DNA]</scope>
    <source>
        <strain evidence="8 9">ATCC 20962</strain>
    </source>
</reference>
<dbReference type="Pfam" id="PF00172">
    <property type="entry name" value="Zn_clus"/>
    <property type="match status" value="1"/>
</dbReference>
<comment type="caution">
    <text evidence="8">The sequence shown here is derived from an EMBL/GenBank/DDBJ whole genome shotgun (WGS) entry which is preliminary data.</text>
</comment>
<dbReference type="GO" id="GO:0008270">
    <property type="term" value="F:zinc ion binding"/>
    <property type="evidence" value="ECO:0007669"/>
    <property type="project" value="InterPro"/>
</dbReference>
<dbReference type="GO" id="GO:0003677">
    <property type="term" value="F:DNA binding"/>
    <property type="evidence" value="ECO:0007669"/>
    <property type="project" value="InterPro"/>
</dbReference>
<evidence type="ECO:0000313" key="8">
    <source>
        <dbReference type="EMBL" id="RCK55758.1"/>
    </source>
</evidence>
<evidence type="ECO:0000256" key="5">
    <source>
        <dbReference type="SAM" id="Coils"/>
    </source>
</evidence>
<feature type="region of interest" description="Disordered" evidence="6">
    <location>
        <begin position="804"/>
        <end position="826"/>
    </location>
</feature>
<keyword evidence="9" id="KW-1185">Reference proteome</keyword>
<evidence type="ECO:0000256" key="3">
    <source>
        <dbReference type="ARBA" id="ARBA00023163"/>
    </source>
</evidence>
<feature type="compositionally biased region" description="Low complexity" evidence="6">
    <location>
        <begin position="29"/>
        <end position="43"/>
    </location>
</feature>
<dbReference type="PANTHER" id="PTHR47424">
    <property type="entry name" value="REGULATORY PROTEIN GAL4"/>
    <property type="match status" value="1"/>
</dbReference>
<feature type="coiled-coil region" evidence="5">
    <location>
        <begin position="105"/>
        <end position="132"/>
    </location>
</feature>
<sequence length="944" mass="105045">MSESKGSNDEAHVAEALTTPEITHTDLQASISTSSSSSSASSTLPNSGKPNLNPRQKRASLACIRCRTRHIRCPGGDPCKKCQLAKAKCEYVEADKKIVVSMKYLSKLHDEIARLKKDNATLRNNLKENELKKGQEVLASAKLQFTQATAAQPAGSLTSAALSTTTASSSAVPPAHTLNTSLSGTGLSSSAEVISPSLDKYGRLIQSRTGEKVYVGSSSMTLFGLEIQNMVPSFVSSSLLTSSSTSTTPAPSPGSDHQAQLLPATLSPRQEPQQQQQQHHHPGKRETKILEKEGNAYKITLSKTKTRPGLSINFELPSYSYAMLLVDTFINYNDGCFYFFNEGLVKRFLMNLYSGKSTENKRILNRNSPPPNNPDQDENTIKKDTDDETILETIWFCKVLLIFAIGEMYLGTESSTHAKRQKLENMKRVGKEKHEKHALPGSAFFYQASELFTGLFASGAVDNITKDGGIEVMLLYAFYLQVADCTIASYFYFGLALRAALILGWHVDADKENLNRFELEHRRRIWWTVYMYERMLSSKAGLPLSFADDSVSTELPVDFKIDLTDFPRDESDVRGYYIFPPADYINNCVTITQINAVILSSLYTKQPSFNILPVVTDLVQRLMSWKASLPKYLEVDYSSENPKISRLVTNLMTEYFQGINLAVRPLLFHFAAQKLREIRIKNTINKYIDLTKYSKNVLTLLNASFQASINTIKSIWSLVPDNMVALFGWMDREYLFTSASTLILFNASFGVHEATKDHLDHALVLFTKMKRLGNYPAALRRAQLLKLINVLDFNGVMAELLDKHDDENRSPSPGSSAGAKVEPFLNPPSMKPSELDVLQFSNLPNSAGGDTREKTTGDVYANQDLTGIEGLTYLDAEQQLWNDITNEAGWLNVHSAEKDAIAIDKEPLDEGFMFNIATPDLNSGVSSGYSHLINHEFQDFMDQS</sequence>
<dbReference type="GO" id="GO:0006351">
    <property type="term" value="P:DNA-templated transcription"/>
    <property type="evidence" value="ECO:0007669"/>
    <property type="project" value="InterPro"/>
</dbReference>
<dbReference type="SMART" id="SM00066">
    <property type="entry name" value="GAL4"/>
    <property type="match status" value="1"/>
</dbReference>
<dbReference type="CDD" id="cd12148">
    <property type="entry name" value="fungal_TF_MHR"/>
    <property type="match status" value="1"/>
</dbReference>
<evidence type="ECO:0000313" key="9">
    <source>
        <dbReference type="Proteomes" id="UP000253472"/>
    </source>
</evidence>
<dbReference type="PROSITE" id="PS50048">
    <property type="entry name" value="ZN2_CY6_FUNGAL_2"/>
    <property type="match status" value="1"/>
</dbReference>
<keyword evidence="5" id="KW-0175">Coiled coil</keyword>
<evidence type="ECO:0000256" key="1">
    <source>
        <dbReference type="ARBA" id="ARBA00022723"/>
    </source>
</evidence>
<dbReference type="SUPFAM" id="SSF57701">
    <property type="entry name" value="Zn2/Cys6 DNA-binding domain"/>
    <property type="match status" value="1"/>
</dbReference>
<dbReference type="STRING" id="5486.A0A367XQ77"/>
<keyword evidence="3" id="KW-0804">Transcription</keyword>
<evidence type="ECO:0000256" key="2">
    <source>
        <dbReference type="ARBA" id="ARBA00023015"/>
    </source>
</evidence>
<dbReference type="Proteomes" id="UP000253472">
    <property type="component" value="Unassembled WGS sequence"/>
</dbReference>
<feature type="region of interest" description="Disordered" evidence="6">
    <location>
        <begin position="361"/>
        <end position="383"/>
    </location>
</feature>
<keyword evidence="2" id="KW-0805">Transcription regulation</keyword>
<dbReference type="InterPro" id="IPR001138">
    <property type="entry name" value="Zn2Cys6_DnaBD"/>
</dbReference>
<dbReference type="EMBL" id="QLNQ01000029">
    <property type="protein sequence ID" value="RCK55758.1"/>
    <property type="molecule type" value="Genomic_DNA"/>
</dbReference>
<organism evidence="8 9">
    <name type="scientific">Candida viswanathii</name>
    <dbReference type="NCBI Taxonomy" id="5486"/>
    <lineage>
        <taxon>Eukaryota</taxon>
        <taxon>Fungi</taxon>
        <taxon>Dikarya</taxon>
        <taxon>Ascomycota</taxon>
        <taxon>Saccharomycotina</taxon>
        <taxon>Pichiomycetes</taxon>
        <taxon>Debaryomycetaceae</taxon>
        <taxon>Candida/Lodderomyces clade</taxon>
        <taxon>Candida</taxon>
    </lineage>
</organism>
<evidence type="ECO:0000256" key="4">
    <source>
        <dbReference type="ARBA" id="ARBA00023242"/>
    </source>
</evidence>
<dbReference type="InterPro" id="IPR036864">
    <property type="entry name" value="Zn2-C6_fun-type_DNA-bd_sf"/>
</dbReference>
<feature type="compositionally biased region" description="Polar residues" evidence="6">
    <location>
        <begin position="44"/>
        <end position="54"/>
    </location>
</feature>
<gene>
    <name evidence="8" type="primary">PUT3_0</name>
    <name evidence="8" type="ORF">Cantr_05544</name>
</gene>
<dbReference type="CDD" id="cd00067">
    <property type="entry name" value="GAL4"/>
    <property type="match status" value="1"/>
</dbReference>
<feature type="region of interest" description="Disordered" evidence="6">
    <location>
        <begin position="241"/>
        <end position="260"/>
    </location>
</feature>
<dbReference type="InterPro" id="IPR007219">
    <property type="entry name" value="XnlR_reg_dom"/>
</dbReference>
<dbReference type="GO" id="GO:0000981">
    <property type="term" value="F:DNA-binding transcription factor activity, RNA polymerase II-specific"/>
    <property type="evidence" value="ECO:0007669"/>
    <property type="project" value="InterPro"/>
</dbReference>
<dbReference type="AlphaFoldDB" id="A0A367XQ77"/>
<feature type="region of interest" description="Disordered" evidence="6">
    <location>
        <begin position="268"/>
        <end position="288"/>
    </location>
</feature>
<dbReference type="Pfam" id="PF04082">
    <property type="entry name" value="Fungal_trans"/>
    <property type="match status" value="1"/>
</dbReference>
<name>A0A367XQ77_9ASCO</name>
<dbReference type="PANTHER" id="PTHR47424:SF6">
    <property type="entry name" value="PROLINE UTILIZATION TRANS-ACTIVATOR"/>
    <property type="match status" value="1"/>
</dbReference>
<evidence type="ECO:0000259" key="7">
    <source>
        <dbReference type="PROSITE" id="PS50048"/>
    </source>
</evidence>
<feature type="compositionally biased region" description="Low complexity" evidence="6">
    <location>
        <begin position="241"/>
        <end position="255"/>
    </location>
</feature>
<dbReference type="InterPro" id="IPR051127">
    <property type="entry name" value="Fungal_SecMet_Regulators"/>
</dbReference>
<keyword evidence="1" id="KW-0479">Metal-binding</keyword>
<protein>
    <submittedName>
        <fullName evidence="8">Proline utilization trans-activator</fullName>
    </submittedName>
</protein>